<organism evidence="1">
    <name type="scientific">Arundo donax</name>
    <name type="common">Giant reed</name>
    <name type="synonym">Donax arundinaceus</name>
    <dbReference type="NCBI Taxonomy" id="35708"/>
    <lineage>
        <taxon>Eukaryota</taxon>
        <taxon>Viridiplantae</taxon>
        <taxon>Streptophyta</taxon>
        <taxon>Embryophyta</taxon>
        <taxon>Tracheophyta</taxon>
        <taxon>Spermatophyta</taxon>
        <taxon>Magnoliopsida</taxon>
        <taxon>Liliopsida</taxon>
        <taxon>Poales</taxon>
        <taxon>Poaceae</taxon>
        <taxon>PACMAD clade</taxon>
        <taxon>Arundinoideae</taxon>
        <taxon>Arundineae</taxon>
        <taxon>Arundo</taxon>
    </lineage>
</organism>
<protein>
    <submittedName>
        <fullName evidence="1">Uncharacterized protein</fullName>
    </submittedName>
</protein>
<dbReference type="AlphaFoldDB" id="A0A0A9H9N9"/>
<accession>A0A0A9H9N9</accession>
<dbReference type="EMBL" id="GBRH01163976">
    <property type="protein sequence ID" value="JAE33920.1"/>
    <property type="molecule type" value="Transcribed_RNA"/>
</dbReference>
<name>A0A0A9H9N9_ARUDO</name>
<reference evidence="1" key="2">
    <citation type="journal article" date="2015" name="Data Brief">
        <title>Shoot transcriptome of the giant reed, Arundo donax.</title>
        <authorList>
            <person name="Barrero R.A."/>
            <person name="Guerrero F.D."/>
            <person name="Moolhuijzen P."/>
            <person name="Goolsby J.A."/>
            <person name="Tidwell J."/>
            <person name="Bellgard S.E."/>
            <person name="Bellgard M.I."/>
        </authorList>
    </citation>
    <scope>NUCLEOTIDE SEQUENCE</scope>
    <source>
        <tissue evidence="1">Shoot tissue taken approximately 20 cm above the soil surface</tissue>
    </source>
</reference>
<proteinExistence type="predicted"/>
<sequence>MVLISINFDNGCKKILIILVIIRGLLLRTCHFQQIQ</sequence>
<evidence type="ECO:0000313" key="1">
    <source>
        <dbReference type="EMBL" id="JAE33920.1"/>
    </source>
</evidence>
<reference evidence="1" key="1">
    <citation type="submission" date="2014-09" db="EMBL/GenBank/DDBJ databases">
        <authorList>
            <person name="Magalhaes I.L.F."/>
            <person name="Oliveira U."/>
            <person name="Santos F.R."/>
            <person name="Vidigal T.H.D.A."/>
            <person name="Brescovit A.D."/>
            <person name="Santos A.J."/>
        </authorList>
    </citation>
    <scope>NUCLEOTIDE SEQUENCE</scope>
    <source>
        <tissue evidence="1">Shoot tissue taken approximately 20 cm above the soil surface</tissue>
    </source>
</reference>